<name>A0A1S3DY81_CICAR</name>
<dbReference type="Proteomes" id="UP000087171">
    <property type="component" value="Chromosome Ca2"/>
</dbReference>
<reference evidence="1" key="1">
    <citation type="journal article" date="2013" name="Nat. Biotechnol.">
        <title>Draft genome sequence of chickpea (Cicer arietinum) provides a resource for trait improvement.</title>
        <authorList>
            <person name="Varshney R.K."/>
            <person name="Song C."/>
            <person name="Saxena R.K."/>
            <person name="Azam S."/>
            <person name="Yu S."/>
            <person name="Sharpe A.G."/>
            <person name="Cannon S."/>
            <person name="Baek J."/>
            <person name="Rosen B.D."/>
            <person name="Tar'an B."/>
            <person name="Millan T."/>
            <person name="Zhang X."/>
            <person name="Ramsay L.D."/>
            <person name="Iwata A."/>
            <person name="Wang Y."/>
            <person name="Nelson W."/>
            <person name="Farmer A.D."/>
            <person name="Gaur P.M."/>
            <person name="Soderlund C."/>
            <person name="Penmetsa R.V."/>
            <person name="Xu C."/>
            <person name="Bharti A.K."/>
            <person name="He W."/>
            <person name="Winter P."/>
            <person name="Zhao S."/>
            <person name="Hane J.K."/>
            <person name="Carrasquilla-Garcia N."/>
            <person name="Condie J.A."/>
            <person name="Upadhyaya H.D."/>
            <person name="Luo M.C."/>
            <person name="Thudi M."/>
            <person name="Gowda C.L."/>
            <person name="Singh N.P."/>
            <person name="Lichtenzveig J."/>
            <person name="Gali K.K."/>
            <person name="Rubio J."/>
            <person name="Nadarajan N."/>
            <person name="Dolezel J."/>
            <person name="Bansal K.C."/>
            <person name="Xu X."/>
            <person name="Edwards D."/>
            <person name="Zhang G."/>
            <person name="Kahl G."/>
            <person name="Gil J."/>
            <person name="Singh K.B."/>
            <person name="Datta S.K."/>
            <person name="Jackson S.A."/>
            <person name="Wang J."/>
            <person name="Cook D.R."/>
        </authorList>
    </citation>
    <scope>NUCLEOTIDE SEQUENCE [LARGE SCALE GENOMIC DNA]</scope>
    <source>
        <strain evidence="1">cv. CDC Frontier</strain>
    </source>
</reference>
<gene>
    <name evidence="2" type="primary">LOC105851554</name>
</gene>
<dbReference type="AlphaFoldDB" id="A0A1S3DY81"/>
<accession>A0A1S3DY81</accession>
<dbReference type="OrthoDB" id="18042at2759"/>
<keyword evidence="1" id="KW-1185">Reference proteome</keyword>
<reference evidence="2" key="2">
    <citation type="submission" date="2025-08" db="UniProtKB">
        <authorList>
            <consortium name="RefSeq"/>
        </authorList>
    </citation>
    <scope>IDENTIFICATION</scope>
    <source>
        <tissue evidence="2">Etiolated seedlings</tissue>
    </source>
</reference>
<dbReference type="KEGG" id="cam:105851554"/>
<evidence type="ECO:0000313" key="2">
    <source>
        <dbReference type="RefSeq" id="XP_012568114.1"/>
    </source>
</evidence>
<sequence length="117" mass="12982">MKLRPEFEAVRGASLNRSHVPSLDTCVGELLNKEQHLLTQGTMSHDVVVSEPVTVAYVSCSICKLAKSKTLPFPSGAHRASTCFEMTHSDVWGTFNRKAFCLNVLVPIPPIKWNDRT</sequence>
<evidence type="ECO:0000313" key="1">
    <source>
        <dbReference type="Proteomes" id="UP000087171"/>
    </source>
</evidence>
<dbReference type="RefSeq" id="XP_012568114.1">
    <property type="nucleotide sequence ID" value="XM_012712660.2"/>
</dbReference>
<proteinExistence type="predicted"/>
<organism evidence="1 2">
    <name type="scientific">Cicer arietinum</name>
    <name type="common">Chickpea</name>
    <name type="synonym">Garbanzo</name>
    <dbReference type="NCBI Taxonomy" id="3827"/>
    <lineage>
        <taxon>Eukaryota</taxon>
        <taxon>Viridiplantae</taxon>
        <taxon>Streptophyta</taxon>
        <taxon>Embryophyta</taxon>
        <taxon>Tracheophyta</taxon>
        <taxon>Spermatophyta</taxon>
        <taxon>Magnoliopsida</taxon>
        <taxon>eudicotyledons</taxon>
        <taxon>Gunneridae</taxon>
        <taxon>Pentapetalae</taxon>
        <taxon>rosids</taxon>
        <taxon>fabids</taxon>
        <taxon>Fabales</taxon>
        <taxon>Fabaceae</taxon>
        <taxon>Papilionoideae</taxon>
        <taxon>50 kb inversion clade</taxon>
        <taxon>NPAAA clade</taxon>
        <taxon>Hologalegina</taxon>
        <taxon>IRL clade</taxon>
        <taxon>Cicereae</taxon>
        <taxon>Cicer</taxon>
    </lineage>
</organism>
<protein>
    <submittedName>
        <fullName evidence="2">Uncharacterized protein LOC105851554 isoform X2</fullName>
    </submittedName>
</protein>
<dbReference type="GeneID" id="105851554"/>